<dbReference type="Pfam" id="PF00296">
    <property type="entry name" value="Bac_luciferase"/>
    <property type="match status" value="1"/>
</dbReference>
<sequence>MTVLGAVSLPHLAPEQLAAVSDAAESSGLEELWLWEDCFWGGAIAAAATVLARTERVRVGIGVMPTPLRNVALNAMELSVLLRAHPGRLLPGVGHGVQEWMAQIGARVDSPLTLMREQLTALRALLSGEKVSVSGRYVHLDEVALAWPPSTPTPLIAAATGPKTLRLSGEFADGTILTSRTAPEGVRAAKQIIDEGVAKSGRAQPHRIIVNVDTVTGPDAADRLTRCQQGREGQQPGAGATGDAQSIADAVRRYAEAGADTVVLQPPVDDPDPIEFIRFVGAEVRPLVG</sequence>
<dbReference type="RefSeq" id="WP_167475029.1">
    <property type="nucleotide sequence ID" value="NZ_CP046172.1"/>
</dbReference>
<dbReference type="SUPFAM" id="SSF51679">
    <property type="entry name" value="Bacterial luciferase-like"/>
    <property type="match status" value="1"/>
</dbReference>
<dbReference type="CDD" id="cd01097">
    <property type="entry name" value="Tetrahydromethanopterin_reductase"/>
    <property type="match status" value="1"/>
</dbReference>
<keyword evidence="1" id="KW-0560">Oxidoreductase</keyword>
<dbReference type="Proteomes" id="UP000503540">
    <property type="component" value="Chromosome"/>
</dbReference>
<protein>
    <submittedName>
        <fullName evidence="3">LLM class flavin-dependent oxidoreductase</fullName>
    </submittedName>
</protein>
<organism evidence="3 4">
    <name type="scientific">Nocardia arthritidis</name>
    <dbReference type="NCBI Taxonomy" id="228602"/>
    <lineage>
        <taxon>Bacteria</taxon>
        <taxon>Bacillati</taxon>
        <taxon>Actinomycetota</taxon>
        <taxon>Actinomycetes</taxon>
        <taxon>Mycobacteriales</taxon>
        <taxon>Nocardiaceae</taxon>
        <taxon>Nocardia</taxon>
    </lineage>
</organism>
<dbReference type="InterPro" id="IPR011251">
    <property type="entry name" value="Luciferase-like_dom"/>
</dbReference>
<feature type="domain" description="Luciferase-like" evidence="2">
    <location>
        <begin position="14"/>
        <end position="242"/>
    </location>
</feature>
<reference evidence="3 4" key="1">
    <citation type="journal article" date="2019" name="ACS Chem. Biol.">
        <title>Identification and Mobilization of a Cryptic Antibiotic Biosynthesis Gene Locus from a Human-Pathogenic Nocardia Isolate.</title>
        <authorList>
            <person name="Herisse M."/>
            <person name="Ishida K."/>
            <person name="Porter J.L."/>
            <person name="Howden B."/>
            <person name="Hertweck C."/>
            <person name="Stinear T.P."/>
            <person name="Pidot S.J."/>
        </authorList>
    </citation>
    <scope>NUCLEOTIDE SEQUENCE [LARGE SCALE GENOMIC DNA]</scope>
    <source>
        <strain evidence="3 4">AUSMDU00012717</strain>
    </source>
</reference>
<proteinExistence type="predicted"/>
<keyword evidence="4" id="KW-1185">Reference proteome</keyword>
<evidence type="ECO:0000259" key="2">
    <source>
        <dbReference type="Pfam" id="PF00296"/>
    </source>
</evidence>
<dbReference type="PANTHER" id="PTHR43244">
    <property type="match status" value="1"/>
</dbReference>
<dbReference type="PANTHER" id="PTHR43244:SF1">
    <property type="entry name" value="5,10-METHYLENETETRAHYDROMETHANOPTERIN REDUCTASE"/>
    <property type="match status" value="1"/>
</dbReference>
<name>A0A6G9YH92_9NOCA</name>
<evidence type="ECO:0000313" key="4">
    <source>
        <dbReference type="Proteomes" id="UP000503540"/>
    </source>
</evidence>
<dbReference type="Gene3D" id="3.20.20.30">
    <property type="entry name" value="Luciferase-like domain"/>
    <property type="match status" value="1"/>
</dbReference>
<dbReference type="InterPro" id="IPR050564">
    <property type="entry name" value="F420-G6PD/mer"/>
</dbReference>
<dbReference type="GO" id="GO:0016705">
    <property type="term" value="F:oxidoreductase activity, acting on paired donors, with incorporation or reduction of molecular oxygen"/>
    <property type="evidence" value="ECO:0007669"/>
    <property type="project" value="InterPro"/>
</dbReference>
<evidence type="ECO:0000256" key="1">
    <source>
        <dbReference type="ARBA" id="ARBA00023002"/>
    </source>
</evidence>
<dbReference type="EMBL" id="CP046172">
    <property type="protein sequence ID" value="QIS12333.1"/>
    <property type="molecule type" value="Genomic_DNA"/>
</dbReference>
<accession>A0A6G9YH92</accession>
<dbReference type="AlphaFoldDB" id="A0A6G9YH92"/>
<dbReference type="KEGG" id="nah:F5544_22355"/>
<evidence type="ECO:0000313" key="3">
    <source>
        <dbReference type="EMBL" id="QIS12333.1"/>
    </source>
</evidence>
<gene>
    <name evidence="3" type="ORF">F5544_22355</name>
</gene>
<dbReference type="InterPro" id="IPR036661">
    <property type="entry name" value="Luciferase-like_sf"/>
</dbReference>